<evidence type="ECO:0000313" key="13">
    <source>
        <dbReference type="Proteomes" id="UP000694001"/>
    </source>
</evidence>
<dbReference type="GO" id="GO:0000155">
    <property type="term" value="F:phosphorelay sensor kinase activity"/>
    <property type="evidence" value="ECO:0007669"/>
    <property type="project" value="InterPro"/>
</dbReference>
<evidence type="ECO:0000256" key="4">
    <source>
        <dbReference type="ARBA" id="ARBA00022679"/>
    </source>
</evidence>
<keyword evidence="8" id="KW-0902">Two-component regulatory system</keyword>
<evidence type="ECO:0000259" key="11">
    <source>
        <dbReference type="PROSITE" id="PS50885"/>
    </source>
</evidence>
<dbReference type="CDD" id="cd06225">
    <property type="entry name" value="HAMP"/>
    <property type="match status" value="1"/>
</dbReference>
<evidence type="ECO:0000256" key="6">
    <source>
        <dbReference type="ARBA" id="ARBA00022777"/>
    </source>
</evidence>
<feature type="transmembrane region" description="Helical" evidence="9">
    <location>
        <begin position="27"/>
        <end position="48"/>
    </location>
</feature>
<dbReference type="EMBL" id="CP076448">
    <property type="protein sequence ID" value="QXM25948.1"/>
    <property type="molecule type" value="Genomic_DNA"/>
</dbReference>
<feature type="transmembrane region" description="Helical" evidence="9">
    <location>
        <begin position="172"/>
        <end position="191"/>
    </location>
</feature>
<dbReference type="RefSeq" id="WP_218286999.1">
    <property type="nucleotide sequence ID" value="NZ_CP076448.1"/>
</dbReference>
<keyword evidence="13" id="KW-1185">Reference proteome</keyword>
<dbReference type="InterPro" id="IPR050428">
    <property type="entry name" value="TCS_sensor_his_kinase"/>
</dbReference>
<dbReference type="Pfam" id="PF00672">
    <property type="entry name" value="HAMP"/>
    <property type="match status" value="1"/>
</dbReference>
<feature type="domain" description="Histidine kinase" evidence="10">
    <location>
        <begin position="254"/>
        <end position="466"/>
    </location>
</feature>
<keyword evidence="3" id="KW-0597">Phosphoprotein</keyword>
<keyword evidence="6" id="KW-0418">Kinase</keyword>
<dbReference type="PANTHER" id="PTHR45436:SF8">
    <property type="entry name" value="HISTIDINE KINASE"/>
    <property type="match status" value="1"/>
</dbReference>
<gene>
    <name evidence="12" type="ORF">KO353_07070</name>
</gene>
<evidence type="ECO:0000256" key="7">
    <source>
        <dbReference type="ARBA" id="ARBA00022989"/>
    </source>
</evidence>
<dbReference type="PANTHER" id="PTHR45436">
    <property type="entry name" value="SENSOR HISTIDINE KINASE YKOH"/>
    <property type="match status" value="1"/>
</dbReference>
<dbReference type="EC" id="2.7.13.3" evidence="2"/>
<dbReference type="PROSITE" id="PS50885">
    <property type="entry name" value="HAMP"/>
    <property type="match status" value="1"/>
</dbReference>
<dbReference type="KEGG" id="elio:KO353_07070"/>
<keyword evidence="4" id="KW-0808">Transferase</keyword>
<dbReference type="AlphaFoldDB" id="A0A975U579"/>
<keyword evidence="5 9" id="KW-0812">Transmembrane</keyword>
<dbReference type="Pfam" id="PF02518">
    <property type="entry name" value="HATPase_c"/>
    <property type="match status" value="1"/>
</dbReference>
<name>A0A975U579_9PROT</name>
<evidence type="ECO:0000256" key="2">
    <source>
        <dbReference type="ARBA" id="ARBA00012438"/>
    </source>
</evidence>
<evidence type="ECO:0000313" key="12">
    <source>
        <dbReference type="EMBL" id="QXM25948.1"/>
    </source>
</evidence>
<dbReference type="InterPro" id="IPR003594">
    <property type="entry name" value="HATPase_dom"/>
</dbReference>
<dbReference type="GO" id="GO:0005886">
    <property type="term" value="C:plasma membrane"/>
    <property type="evidence" value="ECO:0007669"/>
    <property type="project" value="TreeGrafter"/>
</dbReference>
<evidence type="ECO:0000259" key="10">
    <source>
        <dbReference type="PROSITE" id="PS50109"/>
    </source>
</evidence>
<dbReference type="InterPro" id="IPR003661">
    <property type="entry name" value="HisK_dim/P_dom"/>
</dbReference>
<dbReference type="Proteomes" id="UP000694001">
    <property type="component" value="Chromosome"/>
</dbReference>
<proteinExistence type="predicted"/>
<evidence type="ECO:0000256" key="9">
    <source>
        <dbReference type="SAM" id="Phobius"/>
    </source>
</evidence>
<keyword evidence="7 9" id="KW-1133">Transmembrane helix</keyword>
<evidence type="ECO:0000256" key="8">
    <source>
        <dbReference type="ARBA" id="ARBA00023012"/>
    </source>
</evidence>
<dbReference type="CDD" id="cd00082">
    <property type="entry name" value="HisKA"/>
    <property type="match status" value="1"/>
</dbReference>
<organism evidence="12 13">
    <name type="scientific">Elioraea tepida</name>
    <dbReference type="NCBI Taxonomy" id="2843330"/>
    <lineage>
        <taxon>Bacteria</taxon>
        <taxon>Pseudomonadati</taxon>
        <taxon>Pseudomonadota</taxon>
        <taxon>Alphaproteobacteria</taxon>
        <taxon>Acetobacterales</taxon>
        <taxon>Elioraeaceae</taxon>
        <taxon>Elioraea</taxon>
    </lineage>
</organism>
<dbReference type="PROSITE" id="PS50109">
    <property type="entry name" value="HIS_KIN"/>
    <property type="match status" value="1"/>
</dbReference>
<dbReference type="CDD" id="cd00075">
    <property type="entry name" value="HATPase"/>
    <property type="match status" value="1"/>
</dbReference>
<dbReference type="InterPro" id="IPR005467">
    <property type="entry name" value="His_kinase_dom"/>
</dbReference>
<reference evidence="12" key="1">
    <citation type="submission" date="2021-06" db="EMBL/GenBank/DDBJ databases">
        <title>Elioraea tepida, sp. nov., a moderately thermophilic aerobic anoxygenic phototrophic bacterium isolated from an alkaline siliceous hot spring mat community in Yellowstone National Park, WY, USA.</title>
        <authorList>
            <person name="Saini M.K."/>
            <person name="Yoshida S."/>
            <person name="Sebastian A."/>
            <person name="Hirose S."/>
            <person name="Hara E."/>
            <person name="Tamaki H."/>
            <person name="Soulier N.T."/>
            <person name="Albert I."/>
            <person name="Hanada S."/>
            <person name="Bryant D.A."/>
            <person name="Tank M."/>
        </authorList>
    </citation>
    <scope>NUCLEOTIDE SEQUENCE</scope>
    <source>
        <strain evidence="12">MS-P2</strain>
    </source>
</reference>
<evidence type="ECO:0000256" key="5">
    <source>
        <dbReference type="ARBA" id="ARBA00022692"/>
    </source>
</evidence>
<sequence length="489" mass="51817">MARASPLPPGLPERPVVKLLRSTGFKLAALHAALLVASALALGGFFWWSTAGYLNRQTDQAIRADVLILSARWRAGEWAGLARAIEQRLAEDAEDEEIYLLADRAGRIVAGNLDRWPPEATAEDAWYELPLVRAGQPTVGRIYTLALPDGMRLIAGRDVKQKLELRELVADAVLYGSALAVLLGGIGGVLVRRLLQSRLAPVAVTARAIGQGDLSHRVPLSGADDDFDRLAETLNAMLDRIGVLMDGVREVSNAIAHDLRTPLARLRGRLEESLGAGDPASLRAAVERGIVELDGIIGVFQALLRIAEIEAGARRSAFAAFDAATVLADAADLYGAAADERAIAFAVELPRSLPLVGDRDMLLQAAANLLDNAIKFTPAGGRVTLAAERRGAEVRVVVSDTGPGIPEPERARVVERFYRAEASRGTPGSGLGLALVQAVAQLHGGSLLLEDACPGLRATMVLPAPEPPFVAERVPSAPVSESRPAARAA</sequence>
<comment type="catalytic activity">
    <reaction evidence="1">
        <text>ATP + protein L-histidine = ADP + protein N-phospho-L-histidine.</text>
        <dbReference type="EC" id="2.7.13.3"/>
    </reaction>
</comment>
<evidence type="ECO:0000256" key="3">
    <source>
        <dbReference type="ARBA" id="ARBA00022553"/>
    </source>
</evidence>
<dbReference type="SMART" id="SM00388">
    <property type="entry name" value="HisKA"/>
    <property type="match status" value="1"/>
</dbReference>
<keyword evidence="9" id="KW-0472">Membrane</keyword>
<dbReference type="SMART" id="SM00304">
    <property type="entry name" value="HAMP"/>
    <property type="match status" value="1"/>
</dbReference>
<dbReference type="InterPro" id="IPR003660">
    <property type="entry name" value="HAMP_dom"/>
</dbReference>
<dbReference type="SMART" id="SM00387">
    <property type="entry name" value="HATPase_c"/>
    <property type="match status" value="1"/>
</dbReference>
<feature type="domain" description="HAMP" evidence="11">
    <location>
        <begin position="193"/>
        <end position="246"/>
    </location>
</feature>
<protein>
    <recommendedName>
        <fullName evidence="2">histidine kinase</fullName>
        <ecNumber evidence="2">2.7.13.3</ecNumber>
    </recommendedName>
</protein>
<evidence type="ECO:0000256" key="1">
    <source>
        <dbReference type="ARBA" id="ARBA00000085"/>
    </source>
</evidence>
<accession>A0A975U579</accession>